<gene>
    <name evidence="1" type="ORF">AVEN_266513_1</name>
</gene>
<dbReference type="AlphaFoldDB" id="A0A4Y2UG54"/>
<sequence length="98" mass="10763">MNIGPVENSNISTYTAQFSLDFAIDEGFGTMCPNGVARCDVNVPLNIVSERRNAIGRKVQAIGLGVFYAYARMDIASVENPNIWTTPQQFSLFSITKV</sequence>
<dbReference type="EMBL" id="BGPR01035997">
    <property type="protein sequence ID" value="GBO11061.1"/>
    <property type="molecule type" value="Genomic_DNA"/>
</dbReference>
<protein>
    <submittedName>
        <fullName evidence="1">Uncharacterized protein</fullName>
    </submittedName>
</protein>
<evidence type="ECO:0000313" key="1">
    <source>
        <dbReference type="EMBL" id="GBO11061.1"/>
    </source>
</evidence>
<proteinExistence type="predicted"/>
<organism evidence="1 2">
    <name type="scientific">Araneus ventricosus</name>
    <name type="common">Orbweaver spider</name>
    <name type="synonym">Epeira ventricosa</name>
    <dbReference type="NCBI Taxonomy" id="182803"/>
    <lineage>
        <taxon>Eukaryota</taxon>
        <taxon>Metazoa</taxon>
        <taxon>Ecdysozoa</taxon>
        <taxon>Arthropoda</taxon>
        <taxon>Chelicerata</taxon>
        <taxon>Arachnida</taxon>
        <taxon>Araneae</taxon>
        <taxon>Araneomorphae</taxon>
        <taxon>Entelegynae</taxon>
        <taxon>Araneoidea</taxon>
        <taxon>Araneidae</taxon>
        <taxon>Araneus</taxon>
    </lineage>
</organism>
<dbReference type="Proteomes" id="UP000499080">
    <property type="component" value="Unassembled WGS sequence"/>
</dbReference>
<reference evidence="1 2" key="1">
    <citation type="journal article" date="2019" name="Sci. Rep.">
        <title>Orb-weaving spider Araneus ventricosus genome elucidates the spidroin gene catalogue.</title>
        <authorList>
            <person name="Kono N."/>
            <person name="Nakamura H."/>
            <person name="Ohtoshi R."/>
            <person name="Moran D.A.P."/>
            <person name="Shinohara A."/>
            <person name="Yoshida Y."/>
            <person name="Fujiwara M."/>
            <person name="Mori M."/>
            <person name="Tomita M."/>
            <person name="Arakawa K."/>
        </authorList>
    </citation>
    <scope>NUCLEOTIDE SEQUENCE [LARGE SCALE GENOMIC DNA]</scope>
</reference>
<name>A0A4Y2UG54_ARAVE</name>
<evidence type="ECO:0000313" key="2">
    <source>
        <dbReference type="Proteomes" id="UP000499080"/>
    </source>
</evidence>
<keyword evidence="2" id="KW-1185">Reference proteome</keyword>
<accession>A0A4Y2UG54</accession>
<comment type="caution">
    <text evidence="1">The sequence shown here is derived from an EMBL/GenBank/DDBJ whole genome shotgun (WGS) entry which is preliminary data.</text>
</comment>